<dbReference type="GO" id="GO:0019464">
    <property type="term" value="P:glycine decarboxylation via glycine cleavage system"/>
    <property type="evidence" value="ECO:0007669"/>
    <property type="project" value="UniProtKB-UniRule"/>
</dbReference>
<name>A0AAD5YQG5_9AGAR</name>
<dbReference type="PROSITE" id="PS50968">
    <property type="entry name" value="BIOTINYL_LIPOYL"/>
    <property type="match status" value="1"/>
</dbReference>
<dbReference type="AlphaFoldDB" id="A0AAD5YQG5"/>
<evidence type="ECO:0000256" key="1">
    <source>
        <dbReference type="ARBA" id="ARBA00009249"/>
    </source>
</evidence>
<keyword evidence="2 4" id="KW-0450">Lipoyl</keyword>
<dbReference type="PANTHER" id="PTHR11715:SF3">
    <property type="entry name" value="GLYCINE CLEAVAGE SYSTEM H PROTEIN-RELATED"/>
    <property type="match status" value="1"/>
</dbReference>
<comment type="similarity">
    <text evidence="1 5">Belongs to the GcvH family.</text>
</comment>
<dbReference type="PANTHER" id="PTHR11715">
    <property type="entry name" value="GLYCINE CLEAVAGE SYSTEM H PROTEIN"/>
    <property type="match status" value="1"/>
</dbReference>
<protein>
    <recommendedName>
        <fullName evidence="5">Glycine cleavage system H protein</fullName>
    </recommendedName>
</protein>
<dbReference type="InterPro" id="IPR002930">
    <property type="entry name" value="GCV_H"/>
</dbReference>
<dbReference type="PROSITE" id="PS00189">
    <property type="entry name" value="LIPOYL"/>
    <property type="match status" value="1"/>
</dbReference>
<keyword evidence="5" id="KW-0496">Mitochondrion</keyword>
<dbReference type="NCBIfam" id="NF002270">
    <property type="entry name" value="PRK01202.1"/>
    <property type="match status" value="1"/>
</dbReference>
<comment type="cofactor">
    <cofactor evidence="5">
        <name>(R)-lipoate</name>
        <dbReference type="ChEBI" id="CHEBI:83088"/>
    </cofactor>
    <text evidence="5">Binds 1 lipoyl cofactor covalently.</text>
</comment>
<dbReference type="GO" id="GO:0005960">
    <property type="term" value="C:glycine cleavage complex"/>
    <property type="evidence" value="ECO:0007669"/>
    <property type="project" value="UniProtKB-UniRule"/>
</dbReference>
<dbReference type="InterPro" id="IPR003016">
    <property type="entry name" value="2-oxoA_DH_lipoyl-BS"/>
</dbReference>
<dbReference type="InterPro" id="IPR011053">
    <property type="entry name" value="Single_hybrid_motif"/>
</dbReference>
<dbReference type="InterPro" id="IPR000089">
    <property type="entry name" value="Biotin_lipoyl"/>
</dbReference>
<comment type="function">
    <text evidence="5">The H protein shuttles the methylamine group of glycine from the P protein to the T protein.</text>
</comment>
<dbReference type="CDD" id="cd06848">
    <property type="entry name" value="GCS_H"/>
    <property type="match status" value="1"/>
</dbReference>
<dbReference type="Pfam" id="PF01597">
    <property type="entry name" value="GCV_H"/>
    <property type="match status" value="1"/>
</dbReference>
<accession>A0AAD5YQG5</accession>
<dbReference type="InterPro" id="IPR033753">
    <property type="entry name" value="GCV_H/Fam206"/>
</dbReference>
<sequence>MQAIFRNAARARPSSLAFRTSNVNRVVRATPSIRTLITKRYTEEHETIIFDDETKVGTVTLTDYAQKTLGDVVFVELPTPGSQLAQGDHIGAVESVKAASEIYSPVSGTVKEVNTALAEQPGLLNKSPEQDGWLCKIELSDPSEVEKLLEEEEYTKLIS</sequence>
<organism evidence="7 8">
    <name type="scientific">Leucocoprinus birnbaumii</name>
    <dbReference type="NCBI Taxonomy" id="56174"/>
    <lineage>
        <taxon>Eukaryota</taxon>
        <taxon>Fungi</taxon>
        <taxon>Dikarya</taxon>
        <taxon>Basidiomycota</taxon>
        <taxon>Agaricomycotina</taxon>
        <taxon>Agaricomycetes</taxon>
        <taxon>Agaricomycetidae</taxon>
        <taxon>Agaricales</taxon>
        <taxon>Agaricineae</taxon>
        <taxon>Agaricaceae</taxon>
        <taxon>Leucocoprinus</taxon>
    </lineage>
</organism>
<gene>
    <name evidence="7" type="ORF">NP233_g5953</name>
</gene>
<dbReference type="GO" id="GO:0005739">
    <property type="term" value="C:mitochondrion"/>
    <property type="evidence" value="ECO:0007669"/>
    <property type="project" value="UniProtKB-SubCell"/>
</dbReference>
<dbReference type="Gene3D" id="2.40.50.100">
    <property type="match status" value="1"/>
</dbReference>
<comment type="subunit">
    <text evidence="5">The glycine cleavage system is composed of four proteins: P, T, L and H.</text>
</comment>
<comment type="caution">
    <text evidence="7">The sequence shown here is derived from an EMBL/GenBank/DDBJ whole genome shotgun (WGS) entry which is preliminary data.</text>
</comment>
<evidence type="ECO:0000313" key="8">
    <source>
        <dbReference type="Proteomes" id="UP001213000"/>
    </source>
</evidence>
<proteinExistence type="inferred from homology"/>
<evidence type="ECO:0000256" key="5">
    <source>
        <dbReference type="RuleBase" id="RU364055"/>
    </source>
</evidence>
<dbReference type="InterPro" id="IPR017453">
    <property type="entry name" value="GCV_H_sub"/>
</dbReference>
<feature type="modified residue" description="N6-lipoyllysine" evidence="4">
    <location>
        <position position="97"/>
    </location>
</feature>
<dbReference type="NCBIfam" id="TIGR00527">
    <property type="entry name" value="gcvH"/>
    <property type="match status" value="1"/>
</dbReference>
<dbReference type="GO" id="GO:0009249">
    <property type="term" value="P:protein lipoylation"/>
    <property type="evidence" value="ECO:0007669"/>
    <property type="project" value="TreeGrafter"/>
</dbReference>
<dbReference type="EMBL" id="JANIEX010000369">
    <property type="protein sequence ID" value="KAJ3568077.1"/>
    <property type="molecule type" value="Genomic_DNA"/>
</dbReference>
<evidence type="ECO:0000256" key="4">
    <source>
        <dbReference type="PIRSR" id="PIRSR617453-50"/>
    </source>
</evidence>
<reference evidence="7" key="1">
    <citation type="submission" date="2022-07" db="EMBL/GenBank/DDBJ databases">
        <title>Genome Sequence of Leucocoprinus birnbaumii.</title>
        <authorList>
            <person name="Buettner E."/>
        </authorList>
    </citation>
    <scope>NUCLEOTIDE SEQUENCE</scope>
    <source>
        <strain evidence="7">VT141</strain>
    </source>
</reference>
<evidence type="ECO:0000256" key="2">
    <source>
        <dbReference type="ARBA" id="ARBA00022823"/>
    </source>
</evidence>
<dbReference type="Proteomes" id="UP001213000">
    <property type="component" value="Unassembled WGS sequence"/>
</dbReference>
<dbReference type="SUPFAM" id="SSF51230">
    <property type="entry name" value="Single hybrid motif"/>
    <property type="match status" value="1"/>
</dbReference>
<feature type="domain" description="Lipoyl-binding" evidence="6">
    <location>
        <begin position="56"/>
        <end position="138"/>
    </location>
</feature>
<comment type="subcellular location">
    <subcellularLocation>
        <location evidence="5">Mitochondrion</location>
    </subcellularLocation>
</comment>
<dbReference type="HAMAP" id="MF_00272">
    <property type="entry name" value="GcvH"/>
    <property type="match status" value="1"/>
</dbReference>
<evidence type="ECO:0000259" key="6">
    <source>
        <dbReference type="PROSITE" id="PS50968"/>
    </source>
</evidence>
<evidence type="ECO:0000313" key="7">
    <source>
        <dbReference type="EMBL" id="KAJ3568077.1"/>
    </source>
</evidence>
<keyword evidence="8" id="KW-1185">Reference proteome</keyword>
<keyword evidence="3 5" id="KW-0809">Transit peptide</keyword>
<evidence type="ECO:0000256" key="3">
    <source>
        <dbReference type="ARBA" id="ARBA00022946"/>
    </source>
</evidence>